<dbReference type="PANTHER" id="PTHR46825">
    <property type="entry name" value="D-ALANYL-D-ALANINE-CARBOXYPEPTIDASE/ENDOPEPTIDASE AMPH"/>
    <property type="match status" value="1"/>
</dbReference>
<evidence type="ECO:0000256" key="1">
    <source>
        <dbReference type="ARBA" id="ARBA00038215"/>
    </source>
</evidence>
<sequence>MSWLDTPATISRINNLMNDFHVPGLTIAIIDGSEIRSRAFGNACLDPPTPCTPDTIFDIASCSKALTSLAVALLVFYEHEFSTKVQWDSLMSSLLPDDFVLSTAEATDVVTVEDVLSHRTGLPSHDLSILSFESKHPDTVRSITRNLRHLALSKKPKTTYQYSNMMYTVATHLIETLSQQAFSHFLHERTLGPLGMTSTVTGSA</sequence>
<dbReference type="AlphaFoldDB" id="A0A4S9UPX2"/>
<evidence type="ECO:0000313" key="4">
    <source>
        <dbReference type="EMBL" id="THY69067.1"/>
    </source>
</evidence>
<evidence type="ECO:0000313" key="5">
    <source>
        <dbReference type="Proteomes" id="UP000305064"/>
    </source>
</evidence>
<comment type="caution">
    <text evidence="3">The sequence shown here is derived from an EMBL/GenBank/DDBJ whole genome shotgun (WGS) entry which is preliminary data.</text>
</comment>
<dbReference type="Proteomes" id="UP000305064">
    <property type="component" value="Unassembled WGS sequence"/>
</dbReference>
<dbReference type="EMBL" id="QZBJ01000112">
    <property type="protein sequence ID" value="THY69067.1"/>
    <property type="molecule type" value="Genomic_DNA"/>
</dbReference>
<dbReference type="Gene3D" id="3.40.710.10">
    <property type="entry name" value="DD-peptidase/beta-lactamase superfamily"/>
    <property type="match status" value="1"/>
</dbReference>
<dbReference type="Proteomes" id="UP000310687">
    <property type="component" value="Unassembled WGS sequence"/>
</dbReference>
<protein>
    <submittedName>
        <fullName evidence="3">Beta-lactamase family protein</fullName>
    </submittedName>
</protein>
<dbReference type="Pfam" id="PF00144">
    <property type="entry name" value="Beta-lactamase"/>
    <property type="match status" value="1"/>
</dbReference>
<dbReference type="EMBL" id="QZAL01000099">
    <property type="protein sequence ID" value="THW38915.1"/>
    <property type="molecule type" value="Genomic_DNA"/>
</dbReference>
<name>A0A4S9UPX2_AURPU</name>
<dbReference type="InterPro" id="IPR050491">
    <property type="entry name" value="AmpC-like"/>
</dbReference>
<accession>A0A4S9UPX2</accession>
<comment type="similarity">
    <text evidence="1">Belongs to the peptidase S12 family.</text>
</comment>
<dbReference type="SUPFAM" id="SSF56601">
    <property type="entry name" value="beta-lactamase/transpeptidase-like"/>
    <property type="match status" value="1"/>
</dbReference>
<evidence type="ECO:0000313" key="6">
    <source>
        <dbReference type="Proteomes" id="UP000310687"/>
    </source>
</evidence>
<dbReference type="PANTHER" id="PTHR46825:SF9">
    <property type="entry name" value="BETA-LACTAMASE-RELATED DOMAIN-CONTAINING PROTEIN"/>
    <property type="match status" value="1"/>
</dbReference>
<evidence type="ECO:0000313" key="3">
    <source>
        <dbReference type="EMBL" id="THW38915.1"/>
    </source>
</evidence>
<evidence type="ECO:0000259" key="2">
    <source>
        <dbReference type="Pfam" id="PF00144"/>
    </source>
</evidence>
<proteinExistence type="inferred from homology"/>
<dbReference type="InterPro" id="IPR012338">
    <property type="entry name" value="Beta-lactam/transpept-like"/>
</dbReference>
<dbReference type="InterPro" id="IPR001466">
    <property type="entry name" value="Beta-lactam-related"/>
</dbReference>
<feature type="domain" description="Beta-lactamase-related" evidence="2">
    <location>
        <begin position="13"/>
        <end position="203"/>
    </location>
</feature>
<gene>
    <name evidence="4" type="ORF">D6C94_09872</name>
    <name evidence="3" type="ORF">D6D22_06541</name>
</gene>
<reference evidence="5 6" key="1">
    <citation type="submission" date="2018-10" db="EMBL/GenBank/DDBJ databases">
        <title>Fifty Aureobasidium pullulans genomes reveal a recombining polyextremotolerant generalist.</title>
        <authorList>
            <person name="Gostincar C."/>
            <person name="Turk M."/>
            <person name="Zajc J."/>
            <person name="Gunde-Cimerman N."/>
        </authorList>
    </citation>
    <scope>NUCLEOTIDE SEQUENCE [LARGE SCALE GENOMIC DNA]</scope>
    <source>
        <strain evidence="3 6">EXF-11013</strain>
        <strain evidence="4 5">EXF-4256</strain>
    </source>
</reference>
<organism evidence="3 6">
    <name type="scientific">Aureobasidium pullulans</name>
    <name type="common">Black yeast</name>
    <name type="synonym">Pullularia pullulans</name>
    <dbReference type="NCBI Taxonomy" id="5580"/>
    <lineage>
        <taxon>Eukaryota</taxon>
        <taxon>Fungi</taxon>
        <taxon>Dikarya</taxon>
        <taxon>Ascomycota</taxon>
        <taxon>Pezizomycotina</taxon>
        <taxon>Dothideomycetes</taxon>
        <taxon>Dothideomycetidae</taxon>
        <taxon>Dothideales</taxon>
        <taxon>Saccotheciaceae</taxon>
        <taxon>Aureobasidium</taxon>
    </lineage>
</organism>